<evidence type="ECO:0000256" key="19">
    <source>
        <dbReference type="PIRNR" id="PIRNR000641"/>
    </source>
</evidence>
<dbReference type="InterPro" id="IPR051343">
    <property type="entry name" value="G-type_lectin_kinases/EP1-like"/>
</dbReference>
<keyword evidence="13 21" id="KW-0472">Membrane</keyword>
<feature type="chain" id="PRO_5026973099" description="Receptor-like serine/threonine-protein kinase" evidence="22">
    <location>
        <begin position="27"/>
        <end position="823"/>
    </location>
</feature>
<keyword evidence="10 19" id="KW-0418">Kinase</keyword>
<dbReference type="SUPFAM" id="SSF51110">
    <property type="entry name" value="alpha-D-mannose-specific plant lectins"/>
    <property type="match status" value="1"/>
</dbReference>
<gene>
    <name evidence="26" type="primary">LOC111012069</name>
</gene>
<dbReference type="FunFam" id="3.30.200.20:FF:000178">
    <property type="entry name" value="serine/threonine-protein kinase PBS1-like"/>
    <property type="match status" value="1"/>
</dbReference>
<dbReference type="CDD" id="cd14066">
    <property type="entry name" value="STKc_IRAK"/>
    <property type="match status" value="1"/>
</dbReference>
<reference evidence="26" key="1">
    <citation type="submission" date="2025-08" db="UniProtKB">
        <authorList>
            <consortium name="RefSeq"/>
        </authorList>
    </citation>
    <scope>IDENTIFICATION</scope>
    <source>
        <strain evidence="26">OHB3-1</strain>
    </source>
</reference>
<keyword evidence="15" id="KW-0675">Receptor</keyword>
<dbReference type="InterPro" id="IPR001480">
    <property type="entry name" value="Bulb-type_lectin_dom"/>
</dbReference>
<protein>
    <recommendedName>
        <fullName evidence="19">Receptor-like serine/threonine-protein kinase</fullName>
        <ecNumber evidence="19">2.7.11.1</ecNumber>
    </recommendedName>
</protein>
<evidence type="ECO:0000259" key="23">
    <source>
        <dbReference type="PROSITE" id="PS50011"/>
    </source>
</evidence>
<comment type="subcellular location">
    <subcellularLocation>
        <location evidence="1">Membrane</location>
        <topology evidence="1">Single-pass type I membrane protein</topology>
    </subcellularLocation>
</comment>
<dbReference type="Pfam" id="PF00069">
    <property type="entry name" value="Pkinase"/>
    <property type="match status" value="1"/>
</dbReference>
<comment type="similarity">
    <text evidence="19">Belongs to the protein kinase superfamily. Ser/Thr protein kinase family.</text>
</comment>
<evidence type="ECO:0000256" key="20">
    <source>
        <dbReference type="PROSITE-ProRule" id="PRU10141"/>
    </source>
</evidence>
<dbReference type="SUPFAM" id="SSF56112">
    <property type="entry name" value="Protein kinase-like (PK-like)"/>
    <property type="match status" value="1"/>
</dbReference>
<evidence type="ECO:0000256" key="1">
    <source>
        <dbReference type="ARBA" id="ARBA00004479"/>
    </source>
</evidence>
<dbReference type="Gene3D" id="2.90.10.10">
    <property type="entry name" value="Bulb-type lectin domain"/>
    <property type="match status" value="1"/>
</dbReference>
<dbReference type="PIRSF" id="PIRSF000641">
    <property type="entry name" value="SRK"/>
    <property type="match status" value="1"/>
</dbReference>
<evidence type="ECO:0000259" key="24">
    <source>
        <dbReference type="PROSITE" id="PS50927"/>
    </source>
</evidence>
<keyword evidence="3" id="KW-0245">EGF-like domain</keyword>
<evidence type="ECO:0000256" key="3">
    <source>
        <dbReference type="ARBA" id="ARBA00022536"/>
    </source>
</evidence>
<dbReference type="SMART" id="SM00220">
    <property type="entry name" value="S_TKc"/>
    <property type="match status" value="1"/>
</dbReference>
<dbReference type="Proteomes" id="UP000504603">
    <property type="component" value="Unplaced"/>
</dbReference>
<comment type="catalytic activity">
    <reaction evidence="18 19">
        <text>L-seryl-[protein] + ATP = O-phospho-L-seryl-[protein] + ADP + H(+)</text>
        <dbReference type="Rhea" id="RHEA:17989"/>
        <dbReference type="Rhea" id="RHEA-COMP:9863"/>
        <dbReference type="Rhea" id="RHEA-COMP:11604"/>
        <dbReference type="ChEBI" id="CHEBI:15378"/>
        <dbReference type="ChEBI" id="CHEBI:29999"/>
        <dbReference type="ChEBI" id="CHEBI:30616"/>
        <dbReference type="ChEBI" id="CHEBI:83421"/>
        <dbReference type="ChEBI" id="CHEBI:456216"/>
        <dbReference type="EC" id="2.7.11.1"/>
    </reaction>
</comment>
<evidence type="ECO:0000256" key="2">
    <source>
        <dbReference type="ARBA" id="ARBA00022527"/>
    </source>
</evidence>
<dbReference type="Gene3D" id="1.10.510.10">
    <property type="entry name" value="Transferase(Phosphotransferase) domain 1"/>
    <property type="match status" value="1"/>
</dbReference>
<keyword evidence="11 19" id="KW-0067">ATP-binding</keyword>
<evidence type="ECO:0000313" key="25">
    <source>
        <dbReference type="Proteomes" id="UP000504603"/>
    </source>
</evidence>
<evidence type="ECO:0000313" key="26">
    <source>
        <dbReference type="RefSeq" id="XP_022141786.1"/>
    </source>
</evidence>
<dbReference type="FunFam" id="1.10.510.10:FF:000248">
    <property type="entry name" value="S-receptor-like kinase 5"/>
    <property type="match status" value="1"/>
</dbReference>
<dbReference type="PROSITE" id="PS50927">
    <property type="entry name" value="BULB_LECTIN"/>
    <property type="match status" value="1"/>
</dbReference>
<evidence type="ECO:0000256" key="6">
    <source>
        <dbReference type="ARBA" id="ARBA00022692"/>
    </source>
</evidence>
<dbReference type="PROSITE" id="PS50011">
    <property type="entry name" value="PROTEIN_KINASE_DOM"/>
    <property type="match status" value="1"/>
</dbReference>
<feature type="signal peptide" evidence="22">
    <location>
        <begin position="1"/>
        <end position="26"/>
    </location>
</feature>
<dbReference type="GO" id="GO:0016020">
    <property type="term" value="C:membrane"/>
    <property type="evidence" value="ECO:0007669"/>
    <property type="project" value="UniProtKB-SubCell"/>
</dbReference>
<dbReference type="AlphaFoldDB" id="A0A6J1CKA4"/>
<sequence length="823" mass="90153">MGDSNFCGFSFICLLSWLFLSILIQCEVCLASTRSFGKVSPGFEGSQMNWIDNNGLFLLSNNSNFGFGFVTTQDVTMFLLAVIHTGSLKVVWSANRGSPVANSDKFTFDEKGNAVLKKGNVVVWSTNSSDKGVSALELENSGNLVLRVNESDGGVVWQSFSHPTDTLLSGQDFVEGMRLVSDPSNNNLSCYLEMKSGDMTLSAGFQPPQPYWSMAKENRKTINKDGGTVSLATLGANSWRFYDQSNVLLWQFIFSSNTDENATWIAVLGDDGFISFYNLQDSGVASRTRIPEDSCSTPEPCGPYFICYSGNRCQCPSVLSTSPNCQPSIVSPCDQSNGSIELVSAGTGLKYFALGFLPSTSKTDVNGCKNSCMSDCSCRALFFESRMGNCFLLDNVGGFQNSNEGSDFVSYIKVLSNGGSGDNNGGSKNGGMNSHIVAVIVVFTVLVIFGLVYLAFCYYRKRKKPPGTPYVTSEDDNFLDGLTGAPVRYSYNDLQTATNNFSMKLGQGGFGSVYQGVLPDGTRIAVKKLEAIGQGKKEFRAEVSIIGSIHHVHLVRLKGYCAEGTHKLLAYEYMGNGSLDKWIFRKNKEDFLLDWNTRFNIALGTAKGLAYLHEDCDVKIIHCDIKPENVLLDDKFLAKVSDFGLAKLMTREQSHVFTTLRGTRGYLAPEWITNYAISEKSDVYSYGMVLLEIIGGRKSFDSTETSEKSHFPAYAFKMLEEGRLENILDSNLIINEGDERVFTAIKVALWCIQEDMHLRPPMTRVVQMLEGLCAVPPPPTSSPLGSRLFSSFFKSISEGGTSSGPSDCNSDAYLSAVKLSGPR</sequence>
<evidence type="ECO:0000256" key="21">
    <source>
        <dbReference type="SAM" id="Phobius"/>
    </source>
</evidence>
<organism evidence="25 26">
    <name type="scientific">Momordica charantia</name>
    <name type="common">Bitter gourd</name>
    <name type="synonym">Balsam pear</name>
    <dbReference type="NCBI Taxonomy" id="3673"/>
    <lineage>
        <taxon>Eukaryota</taxon>
        <taxon>Viridiplantae</taxon>
        <taxon>Streptophyta</taxon>
        <taxon>Embryophyta</taxon>
        <taxon>Tracheophyta</taxon>
        <taxon>Spermatophyta</taxon>
        <taxon>Magnoliopsida</taxon>
        <taxon>eudicotyledons</taxon>
        <taxon>Gunneridae</taxon>
        <taxon>Pentapetalae</taxon>
        <taxon>rosids</taxon>
        <taxon>fabids</taxon>
        <taxon>Cucurbitales</taxon>
        <taxon>Cucurbitaceae</taxon>
        <taxon>Momordiceae</taxon>
        <taxon>Momordica</taxon>
    </lineage>
</organism>
<feature type="domain" description="Bulb-type lectin" evidence="24">
    <location>
        <begin position="43"/>
        <end position="159"/>
    </location>
</feature>
<dbReference type="OrthoDB" id="1668230at2759"/>
<feature type="transmembrane region" description="Helical" evidence="21">
    <location>
        <begin position="436"/>
        <end position="459"/>
    </location>
</feature>
<keyword evidence="16" id="KW-0325">Glycoprotein</keyword>
<dbReference type="GeneID" id="111012069"/>
<evidence type="ECO:0000256" key="7">
    <source>
        <dbReference type="ARBA" id="ARBA00022729"/>
    </source>
</evidence>
<dbReference type="GO" id="GO:0005524">
    <property type="term" value="F:ATP binding"/>
    <property type="evidence" value="ECO:0007669"/>
    <property type="project" value="UniProtKB-UniRule"/>
</dbReference>
<name>A0A6J1CKA4_MOMCH</name>
<dbReference type="EC" id="2.7.11.1" evidence="19"/>
<dbReference type="InterPro" id="IPR011009">
    <property type="entry name" value="Kinase-like_dom_sf"/>
</dbReference>
<evidence type="ECO:0000256" key="18">
    <source>
        <dbReference type="ARBA" id="ARBA00048679"/>
    </source>
</evidence>
<keyword evidence="14" id="KW-1015">Disulfide bond</keyword>
<keyword evidence="4" id="KW-0597">Phosphoprotein</keyword>
<evidence type="ECO:0000256" key="22">
    <source>
        <dbReference type="SAM" id="SignalP"/>
    </source>
</evidence>
<evidence type="ECO:0000256" key="4">
    <source>
        <dbReference type="ARBA" id="ARBA00022553"/>
    </source>
</evidence>
<dbReference type="InterPro" id="IPR017441">
    <property type="entry name" value="Protein_kinase_ATP_BS"/>
</dbReference>
<dbReference type="KEGG" id="mcha:111012069"/>
<evidence type="ECO:0000256" key="14">
    <source>
        <dbReference type="ARBA" id="ARBA00023157"/>
    </source>
</evidence>
<dbReference type="Pfam" id="PF01453">
    <property type="entry name" value="B_lectin"/>
    <property type="match status" value="1"/>
</dbReference>
<keyword evidence="5 19" id="KW-0808">Transferase</keyword>
<keyword evidence="7 22" id="KW-0732">Signal</keyword>
<dbReference type="PROSITE" id="PS00108">
    <property type="entry name" value="PROTEIN_KINASE_ST"/>
    <property type="match status" value="1"/>
</dbReference>
<dbReference type="GO" id="GO:0004674">
    <property type="term" value="F:protein serine/threonine kinase activity"/>
    <property type="evidence" value="ECO:0007669"/>
    <property type="project" value="UniProtKB-KW"/>
</dbReference>
<dbReference type="PROSITE" id="PS00107">
    <property type="entry name" value="PROTEIN_KINASE_ATP"/>
    <property type="match status" value="1"/>
</dbReference>
<feature type="domain" description="Protein kinase" evidence="23">
    <location>
        <begin position="499"/>
        <end position="772"/>
    </location>
</feature>
<dbReference type="SMART" id="SM00108">
    <property type="entry name" value="B_lectin"/>
    <property type="match status" value="1"/>
</dbReference>
<evidence type="ECO:0000256" key="15">
    <source>
        <dbReference type="ARBA" id="ARBA00023170"/>
    </source>
</evidence>
<evidence type="ECO:0000256" key="8">
    <source>
        <dbReference type="ARBA" id="ARBA00022734"/>
    </source>
</evidence>
<dbReference type="InterPro" id="IPR024171">
    <property type="entry name" value="SRK-like_kinase"/>
</dbReference>
<evidence type="ECO:0000256" key="5">
    <source>
        <dbReference type="ARBA" id="ARBA00022679"/>
    </source>
</evidence>
<comment type="catalytic activity">
    <reaction evidence="17 19">
        <text>L-threonyl-[protein] + ATP = O-phospho-L-threonyl-[protein] + ADP + H(+)</text>
        <dbReference type="Rhea" id="RHEA:46608"/>
        <dbReference type="Rhea" id="RHEA-COMP:11060"/>
        <dbReference type="Rhea" id="RHEA-COMP:11605"/>
        <dbReference type="ChEBI" id="CHEBI:15378"/>
        <dbReference type="ChEBI" id="CHEBI:30013"/>
        <dbReference type="ChEBI" id="CHEBI:30616"/>
        <dbReference type="ChEBI" id="CHEBI:61977"/>
        <dbReference type="ChEBI" id="CHEBI:456216"/>
        <dbReference type="EC" id="2.7.11.1"/>
    </reaction>
</comment>
<keyword evidence="12 21" id="KW-1133">Transmembrane helix</keyword>
<dbReference type="InterPro" id="IPR000719">
    <property type="entry name" value="Prot_kinase_dom"/>
</dbReference>
<keyword evidence="6 21" id="KW-0812">Transmembrane</keyword>
<evidence type="ECO:0000256" key="9">
    <source>
        <dbReference type="ARBA" id="ARBA00022741"/>
    </source>
</evidence>
<dbReference type="InterPro" id="IPR036426">
    <property type="entry name" value="Bulb-type_lectin_dom_sf"/>
</dbReference>
<evidence type="ECO:0000256" key="16">
    <source>
        <dbReference type="ARBA" id="ARBA00023180"/>
    </source>
</evidence>
<keyword evidence="9 19" id="KW-0547">Nucleotide-binding</keyword>
<dbReference type="PANTHER" id="PTHR47976:SF1">
    <property type="entry name" value="G-TYPE LECTIN S-RECEPTOR-LIKE SERINE_THREONINE-PROTEIN KINASE SD2-5"/>
    <property type="match status" value="1"/>
</dbReference>
<evidence type="ECO:0000256" key="17">
    <source>
        <dbReference type="ARBA" id="ARBA00047899"/>
    </source>
</evidence>
<dbReference type="PANTHER" id="PTHR47976">
    <property type="entry name" value="G-TYPE LECTIN S-RECEPTOR-LIKE SERINE/THREONINE-PROTEIN KINASE SD2-5"/>
    <property type="match status" value="1"/>
</dbReference>
<dbReference type="Gene3D" id="3.30.200.20">
    <property type="entry name" value="Phosphorylase Kinase, domain 1"/>
    <property type="match status" value="1"/>
</dbReference>
<feature type="binding site" evidence="20">
    <location>
        <position position="528"/>
    </location>
    <ligand>
        <name>ATP</name>
        <dbReference type="ChEBI" id="CHEBI:30616"/>
    </ligand>
</feature>
<proteinExistence type="inferred from homology"/>
<dbReference type="InterPro" id="IPR008271">
    <property type="entry name" value="Ser/Thr_kinase_AS"/>
</dbReference>
<accession>A0A6J1CKA4</accession>
<dbReference type="CDD" id="cd00028">
    <property type="entry name" value="B_lectin"/>
    <property type="match status" value="1"/>
</dbReference>
<evidence type="ECO:0000256" key="10">
    <source>
        <dbReference type="ARBA" id="ARBA00022777"/>
    </source>
</evidence>
<keyword evidence="25" id="KW-1185">Reference proteome</keyword>
<dbReference type="RefSeq" id="XP_022141786.1">
    <property type="nucleotide sequence ID" value="XM_022286094.1"/>
</dbReference>
<dbReference type="GO" id="GO:0030246">
    <property type="term" value="F:carbohydrate binding"/>
    <property type="evidence" value="ECO:0007669"/>
    <property type="project" value="UniProtKB-KW"/>
</dbReference>
<evidence type="ECO:0000256" key="13">
    <source>
        <dbReference type="ARBA" id="ARBA00023136"/>
    </source>
</evidence>
<keyword evidence="2 19" id="KW-0723">Serine/threonine-protein kinase</keyword>
<evidence type="ECO:0000256" key="12">
    <source>
        <dbReference type="ARBA" id="ARBA00022989"/>
    </source>
</evidence>
<evidence type="ECO:0000256" key="11">
    <source>
        <dbReference type="ARBA" id="ARBA00022840"/>
    </source>
</evidence>
<keyword evidence="8" id="KW-0430">Lectin</keyword>